<dbReference type="Pfam" id="PF22042">
    <property type="entry name" value="EF-G_D2"/>
    <property type="match status" value="1"/>
</dbReference>
<evidence type="ECO:0000256" key="8">
    <source>
        <dbReference type="HAMAP-Rule" id="MF_00054"/>
    </source>
</evidence>
<dbReference type="CDD" id="cd03713">
    <property type="entry name" value="EFG_mtEFG_C"/>
    <property type="match status" value="1"/>
</dbReference>
<dbReference type="InterPro" id="IPR041095">
    <property type="entry name" value="EFG_II"/>
</dbReference>
<proteinExistence type="inferred from homology"/>
<evidence type="ECO:0000313" key="12">
    <source>
        <dbReference type="Proteomes" id="UP000018680"/>
    </source>
</evidence>
<dbReference type="NCBIfam" id="TIGR00484">
    <property type="entry name" value="EF-G"/>
    <property type="match status" value="1"/>
</dbReference>
<evidence type="ECO:0000256" key="5">
    <source>
        <dbReference type="ARBA" id="ARBA00022917"/>
    </source>
</evidence>
<dbReference type="PANTHER" id="PTHR43261:SF1">
    <property type="entry name" value="RIBOSOME-RELEASING FACTOR 2, MITOCHONDRIAL"/>
    <property type="match status" value="1"/>
</dbReference>
<dbReference type="GO" id="GO:0003746">
    <property type="term" value="F:translation elongation factor activity"/>
    <property type="evidence" value="ECO:0007669"/>
    <property type="project" value="UniProtKB-UniRule"/>
</dbReference>
<dbReference type="NCBIfam" id="NF009381">
    <property type="entry name" value="PRK12740.1-5"/>
    <property type="match status" value="1"/>
</dbReference>
<dbReference type="Proteomes" id="UP000018680">
    <property type="component" value="Chromosome"/>
</dbReference>
<evidence type="ECO:0000256" key="9">
    <source>
        <dbReference type="NCBIfam" id="TIGR00484"/>
    </source>
</evidence>
<dbReference type="InterPro" id="IPR004540">
    <property type="entry name" value="Transl_elong_EFG/EF2"/>
</dbReference>
<dbReference type="InterPro" id="IPR020568">
    <property type="entry name" value="Ribosomal_Su5_D2-typ_SF"/>
</dbReference>
<evidence type="ECO:0000256" key="4">
    <source>
        <dbReference type="ARBA" id="ARBA00022768"/>
    </source>
</evidence>
<dbReference type="HOGENOM" id="CLU_002794_4_1_12"/>
<dbReference type="Gene3D" id="2.40.30.10">
    <property type="entry name" value="Translation factors"/>
    <property type="match status" value="1"/>
</dbReference>
<dbReference type="Gene3D" id="3.40.50.300">
    <property type="entry name" value="P-loop containing nucleotide triphosphate hydrolases"/>
    <property type="match status" value="1"/>
</dbReference>
<keyword evidence="4 8" id="KW-0251">Elongation factor</keyword>
<dbReference type="InterPro" id="IPR031157">
    <property type="entry name" value="G_TR_CS"/>
</dbReference>
<evidence type="ECO:0000256" key="7">
    <source>
        <dbReference type="ARBA" id="ARBA00024731"/>
    </source>
</evidence>
<evidence type="ECO:0000256" key="1">
    <source>
        <dbReference type="ARBA" id="ARBA00004496"/>
    </source>
</evidence>
<dbReference type="GO" id="GO:0005525">
    <property type="term" value="F:GTP binding"/>
    <property type="evidence" value="ECO:0007669"/>
    <property type="project" value="UniProtKB-UniRule"/>
</dbReference>
<dbReference type="PANTHER" id="PTHR43261">
    <property type="entry name" value="TRANSLATION ELONGATION FACTOR G-RELATED"/>
    <property type="match status" value="1"/>
</dbReference>
<dbReference type="AlphaFoldDB" id="V5WIL2"/>
<name>V5WIL2_9SPIO</name>
<dbReference type="InterPro" id="IPR000640">
    <property type="entry name" value="EFG_V-like"/>
</dbReference>
<dbReference type="KEGG" id="slr:L21SP2_2098"/>
<dbReference type="Gene3D" id="3.30.230.10">
    <property type="match status" value="1"/>
</dbReference>
<keyword evidence="3 8" id="KW-0547">Nucleotide-binding</keyword>
<dbReference type="InterPro" id="IPR009022">
    <property type="entry name" value="EFG_III"/>
</dbReference>
<feature type="binding site" evidence="8">
    <location>
        <begin position="111"/>
        <end position="115"/>
    </location>
    <ligand>
        <name>GTP</name>
        <dbReference type="ChEBI" id="CHEBI:37565"/>
    </ligand>
</feature>
<comment type="similarity">
    <text evidence="2 8">Belongs to the TRAFAC class translation factor GTPase superfamily. Classic translation factor GTPase family. EF-G/EF-2 subfamily.</text>
</comment>
<dbReference type="Pfam" id="PF00679">
    <property type="entry name" value="EFG_C"/>
    <property type="match status" value="1"/>
</dbReference>
<dbReference type="CDD" id="cd04088">
    <property type="entry name" value="EFG_mtEFG_II"/>
    <property type="match status" value="1"/>
</dbReference>
<evidence type="ECO:0000313" key="11">
    <source>
        <dbReference type="EMBL" id="AHC15465.1"/>
    </source>
</evidence>
<feature type="domain" description="Tr-type G" evidence="10">
    <location>
        <begin position="38"/>
        <end position="312"/>
    </location>
</feature>
<dbReference type="SUPFAM" id="SSF52540">
    <property type="entry name" value="P-loop containing nucleoside triphosphate hydrolases"/>
    <property type="match status" value="1"/>
</dbReference>
<evidence type="ECO:0000256" key="2">
    <source>
        <dbReference type="ARBA" id="ARBA00005870"/>
    </source>
</evidence>
<dbReference type="EMBL" id="CP006939">
    <property type="protein sequence ID" value="AHC15465.1"/>
    <property type="molecule type" value="Genomic_DNA"/>
</dbReference>
<dbReference type="HAMAP" id="MF_00054_B">
    <property type="entry name" value="EF_G_EF_2_B"/>
    <property type="match status" value="1"/>
</dbReference>
<dbReference type="InterPro" id="IPR014721">
    <property type="entry name" value="Ribsml_uS5_D2-typ_fold_subgr"/>
</dbReference>
<keyword evidence="12" id="KW-1185">Reference proteome</keyword>
<dbReference type="CDD" id="cd16262">
    <property type="entry name" value="EFG_III"/>
    <property type="match status" value="1"/>
</dbReference>
<evidence type="ECO:0000256" key="6">
    <source>
        <dbReference type="ARBA" id="ARBA00023134"/>
    </source>
</evidence>
<protein>
    <recommendedName>
        <fullName evidence="8 9">Elongation factor G</fullName>
        <shortName evidence="8">EF-G</shortName>
    </recommendedName>
</protein>
<dbReference type="InterPro" id="IPR005225">
    <property type="entry name" value="Small_GTP-bd"/>
</dbReference>
<keyword evidence="5 8" id="KW-0648">Protein biosynthesis</keyword>
<dbReference type="SUPFAM" id="SSF50447">
    <property type="entry name" value="Translation proteins"/>
    <property type="match status" value="1"/>
</dbReference>
<dbReference type="SMART" id="SM00889">
    <property type="entry name" value="EFG_IV"/>
    <property type="match status" value="1"/>
</dbReference>
<organism evidence="11 12">
    <name type="scientific">Salinispira pacifica</name>
    <dbReference type="NCBI Taxonomy" id="1307761"/>
    <lineage>
        <taxon>Bacteria</taxon>
        <taxon>Pseudomonadati</taxon>
        <taxon>Spirochaetota</taxon>
        <taxon>Spirochaetia</taxon>
        <taxon>Spirochaetales</taxon>
        <taxon>Spirochaetaceae</taxon>
        <taxon>Salinispira</taxon>
    </lineage>
</organism>
<dbReference type="PRINTS" id="PR00315">
    <property type="entry name" value="ELONGATNFCT"/>
</dbReference>
<dbReference type="FunFam" id="3.30.70.240:FF:000001">
    <property type="entry name" value="Elongation factor G"/>
    <property type="match status" value="1"/>
</dbReference>
<dbReference type="Gene3D" id="3.30.70.870">
    <property type="entry name" value="Elongation Factor G (Translational Gtpase), domain 3"/>
    <property type="match status" value="1"/>
</dbReference>
<dbReference type="InterPro" id="IPR009000">
    <property type="entry name" value="Transl_B-barrel_sf"/>
</dbReference>
<dbReference type="PROSITE" id="PS00301">
    <property type="entry name" value="G_TR_1"/>
    <property type="match status" value="1"/>
</dbReference>
<dbReference type="GO" id="GO:0003924">
    <property type="term" value="F:GTPase activity"/>
    <property type="evidence" value="ECO:0007669"/>
    <property type="project" value="InterPro"/>
</dbReference>
<sequence>MLRISWNFSCDFGFPDGGSGFSTAYSFHPGVVQIMSSEHIRNIGIMAHIDAGKTTTTERILFYTGKSHRIGEVDQGSATMDWMAQEQNRGITITSAATTCFWKDYQINIIDTPGHVDFTAEVERSLRVLDGAVAVFCAVGGVEPQSETVWHQADSYEVPRIAHVNKMDRIGADFYAVLDEMRSKFKCNPVALQIPIGAENEFEGVIDLIRMKELHFSGPEGRTIDENPIRESIAGQAAEYREKLLDELSQHSDQLTELFLEGQDIPEDLIQRVLRDQTLAQTLIPVTCGASLRNIGVQPLMDNIISYLPEPTDLPPIPGRHVKKDERVLVERSIEGDPLALIFKIQFDPNAGAMCFFRVYSGEFTSGKAVYNISKGKRERINRIYRMHANSIDQVDSIKAGDIGVIVGFKLAQTGDSIGSEGHQVLLEQMHFPEPVISSAIEPRTLSDRDKLKNTLDLLAREDPTFFWKEDDDTGELIIRGMGELHLEVMTTRIKDDYKVEAKMGKPQVTYRESISAEVTHSESFSKLVAGKEQTAGVTIHVSPAGRGGGNSVTSAISDDSIPGEMKAAAMRGLETSLGGGIHFGYPCIDINVKLLSMDFDPETSTEFAFEAAASMAFDRATSDASPVMLEPVMKIDIIAPKEFIGDVVSSMTKRGGIVQEIESRASVEHIHAQAPLEKMFGYSTGLRSITQGRGTFAMEFSHFQPRS</sequence>
<dbReference type="InterPro" id="IPR000795">
    <property type="entry name" value="T_Tr_GTP-bd_dom"/>
</dbReference>
<dbReference type="InterPro" id="IPR035649">
    <property type="entry name" value="EFG_V"/>
</dbReference>
<gene>
    <name evidence="8" type="primary">fusA</name>
    <name evidence="11" type="ORF">L21SP2_2098</name>
</gene>
<reference evidence="11 12" key="1">
    <citation type="journal article" date="2015" name="Stand. Genomic Sci.">
        <title>Complete genome sequence and description of Salinispira pacifica gen. nov., sp. nov., a novel spirochaete isolated form a hypersaline microbial mat.</title>
        <authorList>
            <person name="Ben Hania W."/>
            <person name="Joseph M."/>
            <person name="Schumann P."/>
            <person name="Bunk B."/>
            <person name="Fiebig A."/>
            <person name="Sproer C."/>
            <person name="Klenk H.P."/>
            <person name="Fardeau M.L."/>
            <person name="Spring S."/>
        </authorList>
    </citation>
    <scope>NUCLEOTIDE SEQUENCE [LARGE SCALE GENOMIC DNA]</scope>
    <source>
        <strain evidence="11 12">L21-RPul-D2</strain>
    </source>
</reference>
<dbReference type="eggNOG" id="COG0480">
    <property type="taxonomic scope" value="Bacteria"/>
</dbReference>
<dbReference type="CDD" id="cd01680">
    <property type="entry name" value="EFG_like_IV"/>
    <property type="match status" value="1"/>
</dbReference>
<dbReference type="FunFam" id="3.40.50.300:FF:000029">
    <property type="entry name" value="Elongation factor G"/>
    <property type="match status" value="1"/>
</dbReference>
<dbReference type="GO" id="GO:0032790">
    <property type="term" value="P:ribosome disassembly"/>
    <property type="evidence" value="ECO:0007669"/>
    <property type="project" value="TreeGrafter"/>
</dbReference>
<keyword evidence="8" id="KW-0963">Cytoplasm</keyword>
<keyword evidence="6 8" id="KW-0342">GTP-binding</keyword>
<dbReference type="InterPro" id="IPR053905">
    <property type="entry name" value="EF-G-like_DII"/>
</dbReference>
<dbReference type="GO" id="GO:0005737">
    <property type="term" value="C:cytoplasm"/>
    <property type="evidence" value="ECO:0007669"/>
    <property type="project" value="UniProtKB-SubCell"/>
</dbReference>
<dbReference type="Pfam" id="PF00009">
    <property type="entry name" value="GTP_EFTU"/>
    <property type="match status" value="1"/>
</dbReference>
<comment type="function">
    <text evidence="7 8">Catalyzes the GTP-dependent ribosomal translocation step during translation elongation. During this step, the ribosome changes from the pre-translocational (PRE) to the post-translocational (POST) state as the newly formed A-site-bound peptidyl-tRNA and P-site-bound deacylated tRNA move to the P and E sites, respectively. Catalyzes the coordinated movement of the two tRNA molecules, the mRNA and conformational changes in the ribosome.</text>
</comment>
<dbReference type="SUPFAM" id="SSF54980">
    <property type="entry name" value="EF-G C-terminal domain-like"/>
    <property type="match status" value="2"/>
</dbReference>
<dbReference type="Gene3D" id="3.30.70.240">
    <property type="match status" value="1"/>
</dbReference>
<dbReference type="STRING" id="1307761.L21SP2_2098"/>
<comment type="subcellular location">
    <subcellularLocation>
        <location evidence="1 8">Cytoplasm</location>
    </subcellularLocation>
</comment>
<dbReference type="InterPro" id="IPR005517">
    <property type="entry name" value="Transl_elong_EFG/EF2_IV"/>
</dbReference>
<dbReference type="FunFam" id="3.30.70.870:FF:000001">
    <property type="entry name" value="Elongation factor G"/>
    <property type="match status" value="1"/>
</dbReference>
<dbReference type="InterPro" id="IPR035647">
    <property type="entry name" value="EFG_III/V"/>
</dbReference>
<dbReference type="Pfam" id="PF14492">
    <property type="entry name" value="EFG_III"/>
    <property type="match status" value="1"/>
</dbReference>
<dbReference type="PATRIC" id="fig|1307761.3.peg.2091"/>
<feature type="binding site" evidence="8">
    <location>
        <begin position="47"/>
        <end position="54"/>
    </location>
    <ligand>
        <name>GTP</name>
        <dbReference type="ChEBI" id="CHEBI:37565"/>
    </ligand>
</feature>
<accession>V5WIL2</accession>
<dbReference type="SUPFAM" id="SSF54211">
    <property type="entry name" value="Ribosomal protein S5 domain 2-like"/>
    <property type="match status" value="1"/>
</dbReference>
<feature type="binding site" evidence="8">
    <location>
        <begin position="165"/>
        <end position="168"/>
    </location>
    <ligand>
        <name>GTP</name>
        <dbReference type="ChEBI" id="CHEBI:37565"/>
    </ligand>
</feature>
<dbReference type="PROSITE" id="PS51722">
    <property type="entry name" value="G_TR_2"/>
    <property type="match status" value="1"/>
</dbReference>
<dbReference type="Pfam" id="PF03764">
    <property type="entry name" value="EFG_IV"/>
    <property type="match status" value="1"/>
</dbReference>
<dbReference type="InterPro" id="IPR027417">
    <property type="entry name" value="P-loop_NTPase"/>
</dbReference>
<evidence type="ECO:0000259" key="10">
    <source>
        <dbReference type="PROSITE" id="PS51722"/>
    </source>
</evidence>
<dbReference type="NCBIfam" id="TIGR00231">
    <property type="entry name" value="small_GTP"/>
    <property type="match status" value="1"/>
</dbReference>
<dbReference type="CDD" id="cd01886">
    <property type="entry name" value="EF-G"/>
    <property type="match status" value="1"/>
</dbReference>
<evidence type="ECO:0000256" key="3">
    <source>
        <dbReference type="ARBA" id="ARBA00022741"/>
    </source>
</evidence>
<dbReference type="SMART" id="SM00838">
    <property type="entry name" value="EFG_C"/>
    <property type="match status" value="1"/>
</dbReference>